<dbReference type="AlphaFoldDB" id="A0AB34GVX3"/>
<name>A0AB34GVX3_ESCRO</name>
<keyword evidence="2" id="KW-1185">Reference proteome</keyword>
<reference evidence="1 2" key="1">
    <citation type="submission" date="2022-11" db="EMBL/GenBank/DDBJ databases">
        <title>Whole genome sequence of Eschrichtius robustus ER-17-0199.</title>
        <authorList>
            <person name="Bruniche-Olsen A."/>
            <person name="Black A.N."/>
            <person name="Fields C.J."/>
            <person name="Walden K."/>
            <person name="Dewoody J.A."/>
        </authorList>
    </citation>
    <scope>NUCLEOTIDE SEQUENCE [LARGE SCALE GENOMIC DNA]</scope>
    <source>
        <strain evidence="1">ER-17-0199</strain>
        <tissue evidence="1">Blubber</tissue>
    </source>
</reference>
<accession>A0AB34GVX3</accession>
<proteinExistence type="predicted"/>
<gene>
    <name evidence="1" type="ORF">J1605_000548</name>
</gene>
<sequence length="211" mass="23293">MVGDGPCLVSDLYRRGQQRSFSERYEPSLKTMIPVRLYASSCILGQSHLYFGTLCSDPPHPPESKSQASNSSDDQLLGLHFLMSNGAVKNSSQGLKAMTPTSWNTECFACFRLAPNPVDDAGLLSFATFSWLTPVMVRSYKHALTVDTLPPLSPYDSFDTNAKRYQDLSGSHLERIPLWEGTLSSHCHLPPGCRRFPTVASLLPFLLPSPP</sequence>
<dbReference type="Proteomes" id="UP001159641">
    <property type="component" value="Unassembled WGS sequence"/>
</dbReference>
<evidence type="ECO:0000313" key="2">
    <source>
        <dbReference type="Proteomes" id="UP001159641"/>
    </source>
</evidence>
<dbReference type="EMBL" id="JAIQCJ010002103">
    <property type="protein sequence ID" value="KAJ8782569.1"/>
    <property type="molecule type" value="Genomic_DNA"/>
</dbReference>
<comment type="caution">
    <text evidence="1">The sequence shown here is derived from an EMBL/GenBank/DDBJ whole genome shotgun (WGS) entry which is preliminary data.</text>
</comment>
<organism evidence="1 2">
    <name type="scientific">Eschrichtius robustus</name>
    <name type="common">California gray whale</name>
    <name type="synonym">Eschrichtius gibbosus</name>
    <dbReference type="NCBI Taxonomy" id="9764"/>
    <lineage>
        <taxon>Eukaryota</taxon>
        <taxon>Metazoa</taxon>
        <taxon>Chordata</taxon>
        <taxon>Craniata</taxon>
        <taxon>Vertebrata</taxon>
        <taxon>Euteleostomi</taxon>
        <taxon>Mammalia</taxon>
        <taxon>Eutheria</taxon>
        <taxon>Laurasiatheria</taxon>
        <taxon>Artiodactyla</taxon>
        <taxon>Whippomorpha</taxon>
        <taxon>Cetacea</taxon>
        <taxon>Mysticeti</taxon>
        <taxon>Eschrichtiidae</taxon>
        <taxon>Eschrichtius</taxon>
    </lineage>
</organism>
<evidence type="ECO:0000313" key="1">
    <source>
        <dbReference type="EMBL" id="KAJ8782569.1"/>
    </source>
</evidence>
<protein>
    <submittedName>
        <fullName evidence="1">Uncharacterized protein</fullName>
    </submittedName>
</protein>